<dbReference type="Gene3D" id="3.40.50.720">
    <property type="entry name" value="NAD(P)-binding Rossmann-like Domain"/>
    <property type="match status" value="1"/>
</dbReference>
<dbReference type="InterPro" id="IPR001509">
    <property type="entry name" value="Epimerase_deHydtase"/>
</dbReference>
<dbReference type="PANTHER" id="PTHR48079:SF6">
    <property type="entry name" value="NAD(P)-BINDING DOMAIN-CONTAINING PROTEIN-RELATED"/>
    <property type="match status" value="1"/>
</dbReference>
<dbReference type="GO" id="GO:0004029">
    <property type="term" value="F:aldehyde dehydrogenase (NAD+) activity"/>
    <property type="evidence" value="ECO:0007669"/>
    <property type="project" value="TreeGrafter"/>
</dbReference>
<dbReference type="STRING" id="1619308.B5808_10840"/>
<evidence type="ECO:0000313" key="1">
    <source>
        <dbReference type="EMBL" id="ARJ05663.1"/>
    </source>
</evidence>
<sequence length="323" mass="34511">MTVVVTGASGFVGGAVADRLRAEGVRVVGLSRREVAHSDHVRLDLSAPDAVARLRELPAVPDVIVHAAARAEPWGTAAQYREGTVATTAAVVRWAAASHPRPRLVHVSTASVLYSGRDRRGVPSDEDPGPRYVGGYARTKAEAERVVRSYPGEWVILRPRAVFGPGDTALLPRLLEAADRGRLPRFRRSPVSDLVFLDDLVDAVVEACGDASMARRTFGVAGPEAVDLQDVVGRVLAATGRAPSARAVPRWLAVAAAGAVERMWAVTRPGREPPITRYALLAYACSFTFDRAVEAPLLVGRTPVDEAIRRTVAALGTDTLRTP</sequence>
<organism evidence="1 2">
    <name type="scientific">Cnuibacter physcomitrellae</name>
    <dbReference type="NCBI Taxonomy" id="1619308"/>
    <lineage>
        <taxon>Bacteria</taxon>
        <taxon>Bacillati</taxon>
        <taxon>Actinomycetota</taxon>
        <taxon>Actinomycetes</taxon>
        <taxon>Micrococcales</taxon>
        <taxon>Microbacteriaceae</taxon>
        <taxon>Cnuibacter</taxon>
    </lineage>
</organism>
<dbReference type="SUPFAM" id="SSF51735">
    <property type="entry name" value="NAD(P)-binding Rossmann-fold domains"/>
    <property type="match status" value="1"/>
</dbReference>
<dbReference type="InterPro" id="IPR051783">
    <property type="entry name" value="NAD(P)-dependent_oxidoreduct"/>
</dbReference>
<reference evidence="1 2" key="1">
    <citation type="submission" date="2017-04" db="EMBL/GenBank/DDBJ databases">
        <authorList>
            <person name="Afonso C.L."/>
            <person name="Miller P.J."/>
            <person name="Scott M.A."/>
            <person name="Spackman E."/>
            <person name="Goraichik I."/>
            <person name="Dimitrov K.M."/>
            <person name="Suarez D.L."/>
            <person name="Swayne D.E."/>
        </authorList>
    </citation>
    <scope>NUCLEOTIDE SEQUENCE [LARGE SCALE GENOMIC DNA]</scope>
    <source>
        <strain evidence="2">XA(T)</strain>
    </source>
</reference>
<protein>
    <submittedName>
        <fullName evidence="1">Uncharacterized protein</fullName>
    </submittedName>
</protein>
<dbReference type="GO" id="GO:0005737">
    <property type="term" value="C:cytoplasm"/>
    <property type="evidence" value="ECO:0007669"/>
    <property type="project" value="TreeGrafter"/>
</dbReference>
<evidence type="ECO:0000313" key="2">
    <source>
        <dbReference type="Proteomes" id="UP000192775"/>
    </source>
</evidence>
<name>A0A1X9LKF6_9MICO</name>
<proteinExistence type="predicted"/>
<dbReference type="Pfam" id="PF01370">
    <property type="entry name" value="Epimerase"/>
    <property type="match status" value="1"/>
</dbReference>
<gene>
    <name evidence="1" type="ORF">B5808_10840</name>
</gene>
<dbReference type="RefSeq" id="WP_085019801.1">
    <property type="nucleotide sequence ID" value="NZ_BMHD01000001.1"/>
</dbReference>
<dbReference type="EMBL" id="CP020715">
    <property type="protein sequence ID" value="ARJ05663.1"/>
    <property type="molecule type" value="Genomic_DNA"/>
</dbReference>
<dbReference type="Proteomes" id="UP000192775">
    <property type="component" value="Chromosome"/>
</dbReference>
<dbReference type="KEGG" id="cphy:B5808_10840"/>
<accession>A0A1X9LKF6</accession>
<dbReference type="InterPro" id="IPR036291">
    <property type="entry name" value="NAD(P)-bd_dom_sf"/>
</dbReference>
<dbReference type="PANTHER" id="PTHR48079">
    <property type="entry name" value="PROTEIN YEEZ"/>
    <property type="match status" value="1"/>
</dbReference>
<keyword evidence="2" id="KW-1185">Reference proteome</keyword>
<dbReference type="AlphaFoldDB" id="A0A1X9LKF6"/>